<evidence type="ECO:0000256" key="2">
    <source>
        <dbReference type="ARBA" id="ARBA00005417"/>
    </source>
</evidence>
<dbReference type="FunFam" id="3.40.50.300:FF:000020">
    <property type="entry name" value="Amino acid ABC transporter ATP-binding component"/>
    <property type="match status" value="1"/>
</dbReference>
<dbReference type="PROSITE" id="PS50893">
    <property type="entry name" value="ABC_TRANSPORTER_2"/>
    <property type="match status" value="1"/>
</dbReference>
<keyword evidence="3" id="KW-0813">Transport</keyword>
<comment type="caution">
    <text evidence="10">The sequence shown here is derived from an EMBL/GenBank/DDBJ whole genome shotgun (WGS) entry which is preliminary data.</text>
</comment>
<dbReference type="GO" id="GO:0016887">
    <property type="term" value="F:ATP hydrolysis activity"/>
    <property type="evidence" value="ECO:0007669"/>
    <property type="project" value="InterPro"/>
</dbReference>
<evidence type="ECO:0000256" key="4">
    <source>
        <dbReference type="ARBA" id="ARBA00022475"/>
    </source>
</evidence>
<dbReference type="STRING" id="1178482.AR456_20640"/>
<evidence type="ECO:0000313" key="11">
    <source>
        <dbReference type="Proteomes" id="UP000019113"/>
    </source>
</evidence>
<evidence type="ECO:0000256" key="6">
    <source>
        <dbReference type="ARBA" id="ARBA00022840"/>
    </source>
</evidence>
<comment type="subcellular location">
    <subcellularLocation>
        <location evidence="1">Cell inner membrane</location>
        <topology evidence="1">Peripheral membrane protein</topology>
    </subcellularLocation>
</comment>
<dbReference type="SMART" id="SM00382">
    <property type="entry name" value="AAA"/>
    <property type="match status" value="1"/>
</dbReference>
<evidence type="ECO:0000313" key="10">
    <source>
        <dbReference type="EMBL" id="ERL50739.1"/>
    </source>
</evidence>
<feature type="domain" description="ABC transporter" evidence="9">
    <location>
        <begin position="23"/>
        <end position="260"/>
    </location>
</feature>
<keyword evidence="4" id="KW-1003">Cell membrane</keyword>
<evidence type="ECO:0000256" key="5">
    <source>
        <dbReference type="ARBA" id="ARBA00022741"/>
    </source>
</evidence>
<dbReference type="PROSITE" id="PS00211">
    <property type="entry name" value="ABC_TRANSPORTER_1"/>
    <property type="match status" value="1"/>
</dbReference>
<dbReference type="eggNOG" id="COG1126">
    <property type="taxonomic scope" value="Bacteria"/>
</dbReference>
<keyword evidence="7" id="KW-0029">Amino-acid transport</keyword>
<dbReference type="InterPro" id="IPR017871">
    <property type="entry name" value="ABC_transporter-like_CS"/>
</dbReference>
<keyword evidence="6" id="KW-0067">ATP-binding</keyword>
<comment type="similarity">
    <text evidence="2">Belongs to the ABC transporter superfamily.</text>
</comment>
<evidence type="ECO:0000256" key="8">
    <source>
        <dbReference type="ARBA" id="ARBA00023136"/>
    </source>
</evidence>
<dbReference type="AlphaFoldDB" id="W1N5F1"/>
<evidence type="ECO:0000256" key="7">
    <source>
        <dbReference type="ARBA" id="ARBA00022970"/>
    </source>
</evidence>
<keyword evidence="5" id="KW-0547">Nucleotide-binding</keyword>
<dbReference type="SUPFAM" id="SSF52540">
    <property type="entry name" value="P-loop containing nucleoside triphosphate hydrolases"/>
    <property type="match status" value="1"/>
</dbReference>
<dbReference type="EMBL" id="AVBC01000035">
    <property type="protein sequence ID" value="ERL50739.1"/>
    <property type="molecule type" value="Genomic_DNA"/>
</dbReference>
<dbReference type="Gene3D" id="3.40.50.300">
    <property type="entry name" value="P-loop containing nucleotide triphosphate hydrolases"/>
    <property type="match status" value="1"/>
</dbReference>
<evidence type="ECO:0000256" key="3">
    <source>
        <dbReference type="ARBA" id="ARBA00022448"/>
    </source>
</evidence>
<dbReference type="InterPro" id="IPR027417">
    <property type="entry name" value="P-loop_NTPase"/>
</dbReference>
<organism evidence="10 11">
    <name type="scientific">Halomonas huangheensis</name>
    <dbReference type="NCBI Taxonomy" id="1178482"/>
    <lineage>
        <taxon>Bacteria</taxon>
        <taxon>Pseudomonadati</taxon>
        <taxon>Pseudomonadota</taxon>
        <taxon>Gammaproteobacteria</taxon>
        <taxon>Oceanospirillales</taxon>
        <taxon>Halomonadaceae</taxon>
        <taxon>Halomonas</taxon>
    </lineage>
</organism>
<name>W1N5F1_9GAMM</name>
<dbReference type="Proteomes" id="UP000019113">
    <property type="component" value="Unassembled WGS sequence"/>
</dbReference>
<dbReference type="GO" id="GO:0015424">
    <property type="term" value="F:ABC-type amino acid transporter activity"/>
    <property type="evidence" value="ECO:0007669"/>
    <property type="project" value="InterPro"/>
</dbReference>
<dbReference type="PANTHER" id="PTHR43166:SF9">
    <property type="entry name" value="GLUTAMATE_ASPARTATE IMPORT ATP-BINDING PROTEIN GLTL"/>
    <property type="match status" value="1"/>
</dbReference>
<dbReference type="InterPro" id="IPR030679">
    <property type="entry name" value="ABC_ATPase_HisP-typ"/>
</dbReference>
<dbReference type="PANTHER" id="PTHR43166">
    <property type="entry name" value="AMINO ACID IMPORT ATP-BINDING PROTEIN"/>
    <property type="match status" value="1"/>
</dbReference>
<proteinExistence type="inferred from homology"/>
<evidence type="ECO:0000259" key="9">
    <source>
        <dbReference type="PROSITE" id="PS50893"/>
    </source>
</evidence>
<dbReference type="InterPro" id="IPR003593">
    <property type="entry name" value="AAA+_ATPase"/>
</dbReference>
<accession>W1N5F1</accession>
<protein>
    <submittedName>
        <fullName evidence="10">ABC transporter</fullName>
    </submittedName>
</protein>
<dbReference type="GO" id="GO:0005886">
    <property type="term" value="C:plasma membrane"/>
    <property type="evidence" value="ECO:0007669"/>
    <property type="project" value="UniProtKB-SubCell"/>
</dbReference>
<dbReference type="InterPro" id="IPR003439">
    <property type="entry name" value="ABC_transporter-like_ATP-bd"/>
</dbReference>
<reference evidence="10 11" key="1">
    <citation type="submission" date="2013-08" db="EMBL/GenBank/DDBJ databases">
        <title>draft genome of Halomonas huanghegensis, strain BJGMM-B45T.</title>
        <authorList>
            <person name="Miao C."/>
            <person name="Wan Y."/>
            <person name="Jin W."/>
        </authorList>
    </citation>
    <scope>NUCLEOTIDE SEQUENCE [LARGE SCALE GENOMIC DNA]</scope>
    <source>
        <strain evidence="10 11">BJGMM-B45</strain>
    </source>
</reference>
<dbReference type="PATRIC" id="fig|1178482.3.peg.2550"/>
<keyword evidence="11" id="KW-1185">Reference proteome</keyword>
<dbReference type="CDD" id="cd03262">
    <property type="entry name" value="ABC_HisP_GlnQ"/>
    <property type="match status" value="1"/>
</dbReference>
<dbReference type="Pfam" id="PF00005">
    <property type="entry name" value="ABC_tran"/>
    <property type="match status" value="1"/>
</dbReference>
<dbReference type="PIRSF" id="PIRSF039085">
    <property type="entry name" value="ABC_ATPase_HisP"/>
    <property type="match status" value="1"/>
</dbReference>
<keyword evidence="8" id="KW-0472">Membrane</keyword>
<gene>
    <name evidence="10" type="ORF">BJB45_20490</name>
</gene>
<evidence type="ECO:0000256" key="1">
    <source>
        <dbReference type="ARBA" id="ARBA00004417"/>
    </source>
</evidence>
<dbReference type="GO" id="GO:0005524">
    <property type="term" value="F:ATP binding"/>
    <property type="evidence" value="ECO:0007669"/>
    <property type="project" value="UniProtKB-KW"/>
</dbReference>
<dbReference type="InterPro" id="IPR050086">
    <property type="entry name" value="MetN_ABC_transporter-like"/>
</dbReference>
<sequence length="266" mass="29450">MGLDMNDIKLDTSAQQASGEPIVQMRSLNKHFGSLHVLQNIDLEVAQGEVVVVIGASGSGKSTMIRCINGLEEFQSGELRVDGHDLAPHGKASRALQTIRTEVGMVFQQFNLFPHLSVRDNVTLAPMKVRGLARTDAVTIAERLLDRVGIRDQADKYPSQLSGGQQQRVALARALAMEPRLMLFDEPTSALDPEMIGEVLDAMRELAKDGMTMIIVTHEMGFAREVADRVIYIHQGEIVEQGVPEDVFDNPRNERTQNFLARVLKH</sequence>